<reference evidence="4" key="1">
    <citation type="journal article" date="2011" name="Proc. Natl. Acad. Sci. U.S.A.">
        <title>Obligate biotrophy features unraveled by the genomic analysis of rust fungi.</title>
        <authorList>
            <person name="Duplessis S."/>
            <person name="Cuomo C.A."/>
            <person name="Lin Y.-C."/>
            <person name="Aerts A."/>
            <person name="Tisserant E."/>
            <person name="Veneault-Fourrey C."/>
            <person name="Joly D.L."/>
            <person name="Hacquard S."/>
            <person name="Amselem J."/>
            <person name="Cantarel B.L."/>
            <person name="Chiu R."/>
            <person name="Coutinho P.M."/>
            <person name="Feau N."/>
            <person name="Field M."/>
            <person name="Frey P."/>
            <person name="Gelhaye E."/>
            <person name="Goldberg J."/>
            <person name="Grabherr M.G."/>
            <person name="Kodira C.D."/>
            <person name="Kohler A."/>
            <person name="Kuees U."/>
            <person name="Lindquist E.A."/>
            <person name="Lucas S.M."/>
            <person name="Mago R."/>
            <person name="Mauceli E."/>
            <person name="Morin E."/>
            <person name="Murat C."/>
            <person name="Pangilinan J.L."/>
            <person name="Park R."/>
            <person name="Pearson M."/>
            <person name="Quesneville H."/>
            <person name="Rouhier N."/>
            <person name="Sakthikumar S."/>
            <person name="Salamov A.A."/>
            <person name="Schmutz J."/>
            <person name="Selles B."/>
            <person name="Shapiro H."/>
            <person name="Tanguay P."/>
            <person name="Tuskan G.A."/>
            <person name="Henrissat B."/>
            <person name="Van de Peer Y."/>
            <person name="Rouze P."/>
            <person name="Ellis J.G."/>
            <person name="Dodds P.N."/>
            <person name="Schein J.E."/>
            <person name="Zhong S."/>
            <person name="Hamelin R.C."/>
            <person name="Grigoriev I.V."/>
            <person name="Szabo L.J."/>
            <person name="Martin F."/>
        </authorList>
    </citation>
    <scope>NUCLEOTIDE SEQUENCE [LARGE SCALE GENOMIC DNA]</scope>
    <source>
        <strain evidence="4">98AG31 / pathotype 3-4-7</strain>
    </source>
</reference>
<dbReference type="GeneID" id="18930844"/>
<dbReference type="GeneID" id="18930691"/>
<dbReference type="RefSeq" id="XP_007416050.1">
    <property type="nucleotide sequence ID" value="XM_007415988.1"/>
</dbReference>
<accession>F4S0G0</accession>
<dbReference type="VEuPathDB" id="FungiDB:MELLADRAFT_67550"/>
<feature type="region of interest" description="Disordered" evidence="1">
    <location>
        <begin position="1"/>
        <end position="37"/>
    </location>
</feature>
<evidence type="ECO:0000313" key="2">
    <source>
        <dbReference type="EMBL" id="EGG00779.1"/>
    </source>
</evidence>
<organism evidence="4">
    <name type="scientific">Melampsora larici-populina (strain 98AG31 / pathotype 3-4-7)</name>
    <name type="common">Poplar leaf rust fungus</name>
    <dbReference type="NCBI Taxonomy" id="747676"/>
    <lineage>
        <taxon>Eukaryota</taxon>
        <taxon>Fungi</taxon>
        <taxon>Dikarya</taxon>
        <taxon>Basidiomycota</taxon>
        <taxon>Pucciniomycotina</taxon>
        <taxon>Pucciniomycetes</taxon>
        <taxon>Pucciniales</taxon>
        <taxon>Melampsoraceae</taxon>
        <taxon>Melampsora</taxon>
    </lineage>
</organism>
<dbReference type="AlphaFoldDB" id="F4S0G0"/>
<sequence length="130" mass="13631">MASKAPTEAIQEGSNNSQEGTNTRHEESNTSQDSVLRSFTVEGVSHVRDLFKPVSIASMASQAGTEASQEGSNNSQEVSTTASIASQDSALRSFTVEGVSAKTSQESTIAGDMSAQDVQGHLYTCIDLAQ</sequence>
<protein>
    <submittedName>
        <fullName evidence="3">Uncharacterized protein</fullName>
    </submittedName>
</protein>
<dbReference type="EMBL" id="GL883144">
    <property type="protein sequence ID" value="EGG00779.1"/>
    <property type="molecule type" value="Genomic_DNA"/>
</dbReference>
<dbReference type="EMBL" id="GL883135">
    <property type="protein sequence ID" value="EGG01873.1"/>
    <property type="molecule type" value="Genomic_DNA"/>
</dbReference>
<dbReference type="HOGENOM" id="CLU_1938628_0_0_1"/>
<keyword evidence="4" id="KW-1185">Reference proteome</keyword>
<name>F4S0G0_MELLP</name>
<dbReference type="KEGG" id="mlr:MELLADRAFT_67550"/>
<evidence type="ECO:0000313" key="4">
    <source>
        <dbReference type="Proteomes" id="UP000001072"/>
    </source>
</evidence>
<dbReference type="Proteomes" id="UP000001072">
    <property type="component" value="Unassembled WGS sequence"/>
</dbReference>
<evidence type="ECO:0000256" key="1">
    <source>
        <dbReference type="SAM" id="MobiDB-lite"/>
    </source>
</evidence>
<reference evidence="3" key="2">
    <citation type="submission" date="2011-04" db="EMBL/GenBank/DDBJ databases">
        <title>Obligate Biotrophy Features Unraveled by the Genomic Analysis of the Rust Fungi, Melampsora larici-populina and Puccinia graminis f. sp. tritici.</title>
        <authorList>
            <consortium name="US DOE Joint Genome Institute (JGI-PGF)"/>
            <person name="Duplessis S."/>
            <person name="Cuomo C."/>
            <person name="Lin Y.-C."/>
            <person name="Aerts A."/>
            <person name="Tisserant E."/>
            <person name="Veneault-Fourrey C."/>
            <person name="Joly D."/>
            <person name="Hacquard S."/>
            <person name="Amselem J."/>
            <person name="Cantarel B."/>
            <person name="Readman C."/>
            <person name="Coutinho P."/>
            <person name="Feau N."/>
            <person name="Field M."/>
            <person name="Frey P."/>
            <person name="Gelhaye E."/>
            <person name="Goldberg J."/>
            <person name="Grabherr M."/>
            <person name="Kodira C."/>
            <person name="Kohler A."/>
            <person name="Kues U."/>
            <person name="Lindquist E."/>
            <person name="Lucas S."/>
            <person name="Mago R."/>
            <person name="Mauceli E."/>
            <person name="Morin E."/>
            <person name="Murat C."/>
            <person name="Pangilinan J."/>
            <person name="Park R."/>
            <person name="Pearson M."/>
            <person name="Quesneville H."/>
            <person name="Rouhier N."/>
            <person name="Sakthikumar S."/>
            <person name="Salamov A."/>
            <person name="Schmutz J."/>
            <person name="Selles B."/>
            <person name="Shapiro H."/>
            <person name="Tangay P."/>
            <person name="Tuskan G."/>
            <person name="Henrissat B."/>
            <person name="Van de Peer Y."/>
            <person name="Rouze P."/>
            <person name="Schein J."/>
            <person name="Ellis J."/>
            <person name="Dodds P."/>
            <person name="Zhong S."/>
            <person name="Hamelin R."/>
            <person name="Grigoriev I."/>
            <person name="Szabo L."/>
            <person name="Martin F."/>
        </authorList>
    </citation>
    <scope>NUCLEOTIDE SEQUENCE</scope>
    <source>
        <strain evidence="3">98AG31</strain>
    </source>
</reference>
<dbReference type="VEuPathDB" id="FungiDB:MELLADRAFT_66756"/>
<feature type="region of interest" description="Disordered" evidence="1">
    <location>
        <begin position="60"/>
        <end position="89"/>
    </location>
</feature>
<dbReference type="KEGG" id="mlr:MELLADRAFT_66756"/>
<feature type="compositionally biased region" description="Polar residues" evidence="1">
    <location>
        <begin position="12"/>
        <end position="21"/>
    </location>
</feature>
<evidence type="ECO:0000313" key="3">
    <source>
        <dbReference type="EMBL" id="EGG01873.1"/>
    </source>
</evidence>
<dbReference type="RefSeq" id="XP_007414973.1">
    <property type="nucleotide sequence ID" value="XM_007414911.1"/>
</dbReference>
<gene>
    <name evidence="3" type="ORF">MELLADRAFT_66756</name>
    <name evidence="2" type="ORF">MELLADRAFT_67550</name>
</gene>
<proteinExistence type="predicted"/>